<dbReference type="KEGG" id="dov:DSCO28_54460"/>
<dbReference type="Pfam" id="PF09719">
    <property type="entry name" value="C_GCAxxG_C_C"/>
    <property type="match status" value="1"/>
</dbReference>
<protein>
    <recommendedName>
        <fullName evidence="3">Redox-active protein</fullName>
    </recommendedName>
</protein>
<evidence type="ECO:0000313" key="2">
    <source>
        <dbReference type="Proteomes" id="UP000425960"/>
    </source>
</evidence>
<dbReference type="Proteomes" id="UP000425960">
    <property type="component" value="Chromosome"/>
</dbReference>
<evidence type="ECO:0008006" key="3">
    <source>
        <dbReference type="Google" id="ProtNLM"/>
    </source>
</evidence>
<sequence length="148" mass="15399">MDDNQIRMLQLAAGGYTCSQIIVQLALDARGEENPLLVRAMAGLAYGCGNGRASCGALTGGCCLLGLYAGKGSDTEKESDRLPLMLGELTTWFEEAVSGQHGGMTCDAITGADGPAAARQRCAGMVADTFAKVMEIVVENGFDPFDAN</sequence>
<accession>A0A5K7ZXP1</accession>
<dbReference type="NCBIfam" id="NF045669">
    <property type="entry name" value="DVU1555_fam_CGA"/>
    <property type="match status" value="1"/>
</dbReference>
<evidence type="ECO:0000313" key="1">
    <source>
        <dbReference type="EMBL" id="BBO84880.1"/>
    </source>
</evidence>
<reference evidence="1 2" key="1">
    <citation type="submission" date="2019-11" db="EMBL/GenBank/DDBJ databases">
        <title>Comparative genomics of hydrocarbon-degrading Desulfosarcina strains.</title>
        <authorList>
            <person name="Watanabe M."/>
            <person name="Kojima H."/>
            <person name="Fukui M."/>
        </authorList>
    </citation>
    <scope>NUCLEOTIDE SEQUENCE [LARGE SCALE GENOMIC DNA]</scope>
    <source>
        <strain evidence="1 2">28bB2T</strain>
    </source>
</reference>
<dbReference type="InterPro" id="IPR010181">
    <property type="entry name" value="CGCAxxGCC_motif"/>
</dbReference>
<organism evidence="1 2">
    <name type="scientific">Desulfosarcina ovata subsp. sediminis</name>
    <dbReference type="NCBI Taxonomy" id="885957"/>
    <lineage>
        <taxon>Bacteria</taxon>
        <taxon>Pseudomonadati</taxon>
        <taxon>Thermodesulfobacteriota</taxon>
        <taxon>Desulfobacteria</taxon>
        <taxon>Desulfobacterales</taxon>
        <taxon>Desulfosarcinaceae</taxon>
        <taxon>Desulfosarcina</taxon>
    </lineage>
</organism>
<name>A0A5K7ZXP1_9BACT</name>
<dbReference type="RefSeq" id="WP_155324670.1">
    <property type="nucleotide sequence ID" value="NZ_AP021876.1"/>
</dbReference>
<dbReference type="AlphaFoldDB" id="A0A5K7ZXP1"/>
<proteinExistence type="predicted"/>
<dbReference type="EMBL" id="AP021876">
    <property type="protein sequence ID" value="BBO84880.1"/>
    <property type="molecule type" value="Genomic_DNA"/>
</dbReference>
<gene>
    <name evidence="1" type="ORF">DSCO28_54460</name>
</gene>